<dbReference type="EMBL" id="FNPZ01000001">
    <property type="protein sequence ID" value="SDY48110.1"/>
    <property type="molecule type" value="Genomic_DNA"/>
</dbReference>
<dbReference type="RefSeq" id="WP_092548167.1">
    <property type="nucleotide sequence ID" value="NZ_FNPZ01000001.1"/>
</dbReference>
<dbReference type="PROSITE" id="PS52050">
    <property type="entry name" value="WYL"/>
    <property type="match status" value="1"/>
</dbReference>
<dbReference type="InterPro" id="IPR051534">
    <property type="entry name" value="CBASS_pafABC_assoc_protein"/>
</dbReference>
<dbReference type="InterPro" id="IPR036388">
    <property type="entry name" value="WH-like_DNA-bd_sf"/>
</dbReference>
<dbReference type="SUPFAM" id="SSF46785">
    <property type="entry name" value="Winged helix' DNA-binding domain"/>
    <property type="match status" value="1"/>
</dbReference>
<dbReference type="PANTHER" id="PTHR34580">
    <property type="match status" value="1"/>
</dbReference>
<keyword evidence="4" id="KW-1185">Reference proteome</keyword>
<dbReference type="STRING" id="381665.SAMN05216554_0454"/>
<dbReference type="Gene3D" id="1.10.10.10">
    <property type="entry name" value="Winged helix-like DNA-binding domain superfamily/Winged helix DNA-binding domain"/>
    <property type="match status" value="1"/>
</dbReference>
<dbReference type="Pfam" id="PF08279">
    <property type="entry name" value="HTH_11"/>
    <property type="match status" value="1"/>
</dbReference>
<protein>
    <submittedName>
        <fullName evidence="3">Predicted DNA-binding transcriptional regulator YafY, contains an HTH and WYL domains</fullName>
    </submittedName>
</protein>
<feature type="domain" description="Helix-turn-helix type 11" evidence="1">
    <location>
        <begin position="6"/>
        <end position="62"/>
    </location>
</feature>
<gene>
    <name evidence="3" type="ORF">SAMN05216554_0454</name>
</gene>
<name>A0A1H3K7B2_9MICO</name>
<evidence type="ECO:0000313" key="4">
    <source>
        <dbReference type="Proteomes" id="UP000198891"/>
    </source>
</evidence>
<organism evidence="3 4">
    <name type="scientific">Herbiconiux ginsengi</name>
    <dbReference type="NCBI Taxonomy" id="381665"/>
    <lineage>
        <taxon>Bacteria</taxon>
        <taxon>Bacillati</taxon>
        <taxon>Actinomycetota</taxon>
        <taxon>Actinomycetes</taxon>
        <taxon>Micrococcales</taxon>
        <taxon>Microbacteriaceae</taxon>
        <taxon>Herbiconiux</taxon>
    </lineage>
</organism>
<evidence type="ECO:0000259" key="2">
    <source>
        <dbReference type="Pfam" id="PF13280"/>
    </source>
</evidence>
<sequence length="231" mass="25772">MNRTDRLYALVEELRAVAPRTRSARWLADHFEVSMRTVERDLAALQQAGAPIWANTGRSGGYAIDTRATLGPMAFTPDEALATLIALSSLRRGPFRQAAASALRKVVAVTPEVDAQPAVALASRYRFLEPDAPVTPVPAEFAEALRANRVLRLEYRDRNGTVSRRDVEPLGYIEKEGNWYLVAWCRLRDDIRAFRGDRTLSASVTDERPEPRAFSLDDLDIPDGILRPVID</sequence>
<dbReference type="InterPro" id="IPR013196">
    <property type="entry name" value="HTH_11"/>
</dbReference>
<keyword evidence="3" id="KW-0238">DNA-binding</keyword>
<dbReference type="InterPro" id="IPR036390">
    <property type="entry name" value="WH_DNA-bd_sf"/>
</dbReference>
<feature type="domain" description="WYL" evidence="2">
    <location>
        <begin position="140"/>
        <end position="201"/>
    </location>
</feature>
<evidence type="ECO:0000313" key="3">
    <source>
        <dbReference type="EMBL" id="SDY48110.1"/>
    </source>
</evidence>
<dbReference type="OrthoDB" id="3171994at2"/>
<proteinExistence type="predicted"/>
<dbReference type="PANTHER" id="PTHR34580:SF1">
    <property type="entry name" value="PROTEIN PAFC"/>
    <property type="match status" value="1"/>
</dbReference>
<reference evidence="3 4" key="1">
    <citation type="submission" date="2016-10" db="EMBL/GenBank/DDBJ databases">
        <authorList>
            <person name="de Groot N.N."/>
        </authorList>
    </citation>
    <scope>NUCLEOTIDE SEQUENCE [LARGE SCALE GENOMIC DNA]</scope>
    <source>
        <strain evidence="3 4">CGMCC 4.3491</strain>
    </source>
</reference>
<dbReference type="AlphaFoldDB" id="A0A1H3K7B2"/>
<dbReference type="Pfam" id="PF13280">
    <property type="entry name" value="WYL"/>
    <property type="match status" value="1"/>
</dbReference>
<dbReference type="InterPro" id="IPR026881">
    <property type="entry name" value="WYL_dom"/>
</dbReference>
<accession>A0A1H3K7B2</accession>
<evidence type="ECO:0000259" key="1">
    <source>
        <dbReference type="Pfam" id="PF08279"/>
    </source>
</evidence>
<dbReference type="GO" id="GO:0003677">
    <property type="term" value="F:DNA binding"/>
    <property type="evidence" value="ECO:0007669"/>
    <property type="project" value="UniProtKB-KW"/>
</dbReference>
<dbReference type="Proteomes" id="UP000198891">
    <property type="component" value="Unassembled WGS sequence"/>
</dbReference>